<keyword evidence="3" id="KW-1185">Reference proteome</keyword>
<dbReference type="EMBL" id="BMJB01000002">
    <property type="protein sequence ID" value="GGA74073.1"/>
    <property type="molecule type" value="Genomic_DNA"/>
</dbReference>
<dbReference type="AlphaFoldDB" id="A0A916RXI3"/>
<reference evidence="2" key="2">
    <citation type="submission" date="2020-09" db="EMBL/GenBank/DDBJ databases">
        <authorList>
            <person name="Sun Q."/>
            <person name="Zhou Y."/>
        </authorList>
    </citation>
    <scope>NUCLEOTIDE SEQUENCE</scope>
    <source>
        <strain evidence="2">CGMCC 1.15447</strain>
    </source>
</reference>
<protein>
    <submittedName>
        <fullName evidence="2">Uncharacterized protein</fullName>
    </submittedName>
</protein>
<feature type="transmembrane region" description="Helical" evidence="1">
    <location>
        <begin position="144"/>
        <end position="166"/>
    </location>
</feature>
<keyword evidence="1" id="KW-1133">Transmembrane helix</keyword>
<dbReference type="InterPro" id="IPR046487">
    <property type="entry name" value="DUF6580"/>
</dbReference>
<sequence>MAAYLVLLLAVLSRILPYAFHQVNLGFTAVGGGLLYFGARRSRWQTVFAVLALMATDYYLTSFVFSYPFHAKDYLVTWGWEAAVCLMAHQVLSRKSSALRVGGAVAASSTSFFLLSNFAVWAGSAMYPHTAAGLGACYVAGIPFYANDLISTAFTAAALFGLPALARNIANTLHETGNNNLPMA</sequence>
<evidence type="ECO:0000256" key="1">
    <source>
        <dbReference type="SAM" id="Phobius"/>
    </source>
</evidence>
<dbReference type="Proteomes" id="UP000648801">
    <property type="component" value="Unassembled WGS sequence"/>
</dbReference>
<evidence type="ECO:0000313" key="3">
    <source>
        <dbReference type="Proteomes" id="UP000648801"/>
    </source>
</evidence>
<proteinExistence type="predicted"/>
<organism evidence="2 3">
    <name type="scientific">Edaphobacter acidisoli</name>
    <dbReference type="NCBI Taxonomy" id="2040573"/>
    <lineage>
        <taxon>Bacteria</taxon>
        <taxon>Pseudomonadati</taxon>
        <taxon>Acidobacteriota</taxon>
        <taxon>Terriglobia</taxon>
        <taxon>Terriglobales</taxon>
        <taxon>Acidobacteriaceae</taxon>
        <taxon>Edaphobacter</taxon>
    </lineage>
</organism>
<reference evidence="2" key="1">
    <citation type="journal article" date="2014" name="Int. J. Syst. Evol. Microbiol.">
        <title>Complete genome sequence of Corynebacterium casei LMG S-19264T (=DSM 44701T), isolated from a smear-ripened cheese.</title>
        <authorList>
            <consortium name="US DOE Joint Genome Institute (JGI-PGF)"/>
            <person name="Walter F."/>
            <person name="Albersmeier A."/>
            <person name="Kalinowski J."/>
            <person name="Ruckert C."/>
        </authorList>
    </citation>
    <scope>NUCLEOTIDE SEQUENCE</scope>
    <source>
        <strain evidence="2">CGMCC 1.15447</strain>
    </source>
</reference>
<keyword evidence="1" id="KW-0472">Membrane</keyword>
<dbReference type="RefSeq" id="WP_188760039.1">
    <property type="nucleotide sequence ID" value="NZ_BMJB01000002.1"/>
</dbReference>
<feature type="transmembrane region" description="Helical" evidence="1">
    <location>
        <begin position="23"/>
        <end position="39"/>
    </location>
</feature>
<accession>A0A916RXI3</accession>
<name>A0A916RXI3_9BACT</name>
<keyword evidence="1" id="KW-0812">Transmembrane</keyword>
<gene>
    <name evidence="2" type="ORF">GCM10011507_26780</name>
</gene>
<evidence type="ECO:0000313" key="2">
    <source>
        <dbReference type="EMBL" id="GGA74073.1"/>
    </source>
</evidence>
<feature type="transmembrane region" description="Helical" evidence="1">
    <location>
        <begin position="46"/>
        <end position="69"/>
    </location>
</feature>
<comment type="caution">
    <text evidence="2">The sequence shown here is derived from an EMBL/GenBank/DDBJ whole genome shotgun (WGS) entry which is preliminary data.</text>
</comment>
<dbReference type="Pfam" id="PF20221">
    <property type="entry name" value="DUF6580"/>
    <property type="match status" value="1"/>
</dbReference>